<evidence type="ECO:0000313" key="11">
    <source>
        <dbReference type="EMBL" id="KAB0794006.1"/>
    </source>
</evidence>
<evidence type="ECO:0000256" key="3">
    <source>
        <dbReference type="ARBA" id="ARBA00022475"/>
    </source>
</evidence>
<keyword evidence="12" id="KW-1185">Reference proteome</keyword>
<dbReference type="EMBL" id="VVIM01000009">
    <property type="protein sequence ID" value="KAB0794006.1"/>
    <property type="molecule type" value="Genomic_DNA"/>
</dbReference>
<feature type="transmembrane region" description="Helical" evidence="8">
    <location>
        <begin position="254"/>
        <end position="273"/>
    </location>
</feature>
<dbReference type="GO" id="GO:0005886">
    <property type="term" value="C:plasma membrane"/>
    <property type="evidence" value="ECO:0007669"/>
    <property type="project" value="UniProtKB-SubCell"/>
</dbReference>
<feature type="transmembrane region" description="Helical" evidence="8">
    <location>
        <begin position="293"/>
        <end position="311"/>
    </location>
</feature>
<dbReference type="PROSITE" id="PS00216">
    <property type="entry name" value="SUGAR_TRANSPORT_1"/>
    <property type="match status" value="1"/>
</dbReference>
<dbReference type="Pfam" id="PF00083">
    <property type="entry name" value="Sugar_tr"/>
    <property type="match status" value="1"/>
</dbReference>
<feature type="transmembrane region" description="Helical" evidence="8">
    <location>
        <begin position="387"/>
        <end position="408"/>
    </location>
</feature>
<evidence type="ECO:0000256" key="5">
    <source>
        <dbReference type="ARBA" id="ARBA00022692"/>
    </source>
</evidence>
<feature type="transmembrane region" description="Helical" evidence="8">
    <location>
        <begin position="112"/>
        <end position="134"/>
    </location>
</feature>
<dbReference type="FunFam" id="1.20.1250.20:FF:000218">
    <property type="entry name" value="facilitated trehalose transporter Tret1"/>
    <property type="match status" value="1"/>
</dbReference>
<feature type="domain" description="Major facilitator superfamily (MFS) profile" evidence="9">
    <location>
        <begin position="10"/>
        <end position="442"/>
    </location>
</feature>
<comment type="subcellular location">
    <subcellularLocation>
        <location evidence="1">Cell membrane</location>
        <topology evidence="1">Multi-pass membrane protein</topology>
    </subcellularLocation>
</comment>
<dbReference type="Proteomes" id="UP000327044">
    <property type="component" value="Unassembled WGS sequence"/>
</dbReference>
<dbReference type="EMBL" id="GEZM01022200">
    <property type="protein sequence ID" value="JAV88762.1"/>
    <property type="molecule type" value="Transcribed_RNA"/>
</dbReference>
<evidence type="ECO:0000256" key="2">
    <source>
        <dbReference type="ARBA" id="ARBA00022448"/>
    </source>
</evidence>
<keyword evidence="2" id="KW-0813">Transport</keyword>
<sequence>MFLQALFRNSRYVQYLSTIAAGFAPFTFAACTAWPSPSLPLLTSSNSPIGITLSHEEASWVAASLFLGIIPGSIIQGLLLDKLGPKGLLQLSSAVLFVPWIMIGFADSVPLLIAGRFISGLGCGITLSTTPIYICEIASNDIRGKLGVIAALITTCGGVLVFSVGPFVGYTALTMICGIFPIILGVSMTFAPESPYYLLKKGRQTDARTNLVRLCASSSNSDRILGEMNETLRRDKADRSLIELLLTPNFRRSLLVVLGAKSISEFSGGYAITAYMQTIMEVSQSNLSPQLSSVIYSLVQIPAMILSSILIDRLGRKPVFSISAFGACVSLLGEGTYFYLQGKVNLEAVAFIPITCLTLYRVLVSFGLSHLPYFLTGELFNTETKKVGGFIFGFYSGLVGFLNSKLFSTITSAWGIYTSCWIFAGVCAVGVLFGLFFIPETKGKTLGDIQNSLSSTKE</sequence>
<feature type="transmembrane region" description="Helical" evidence="8">
    <location>
        <begin position="170"/>
        <end position="191"/>
    </location>
</feature>
<feature type="transmembrane region" description="Helical" evidence="8">
    <location>
        <begin position="414"/>
        <end position="438"/>
    </location>
</feature>
<dbReference type="InterPro" id="IPR005828">
    <property type="entry name" value="MFS_sugar_transport-like"/>
</dbReference>
<accession>A0A1Y1MSR1</accession>
<reference evidence="11 12" key="2">
    <citation type="journal article" date="2018" name="Elife">
        <title>Firefly genomes illuminate parallel origins of bioluminescence in beetles.</title>
        <authorList>
            <person name="Fallon T.R."/>
            <person name="Lower S.E."/>
            <person name="Chang C.H."/>
            <person name="Bessho-Uehara M."/>
            <person name="Martin G.J."/>
            <person name="Bewick A.J."/>
            <person name="Behringer M."/>
            <person name="Debat H.J."/>
            <person name="Wong I."/>
            <person name="Day J.C."/>
            <person name="Suvorov A."/>
            <person name="Silva C.J."/>
            <person name="Stanger-Hall K.F."/>
            <person name="Hall D.W."/>
            <person name="Schmitz R.J."/>
            <person name="Nelson D.R."/>
            <person name="Lewis S.M."/>
            <person name="Shigenobu S."/>
            <person name="Bybee S.M."/>
            <person name="Larracuente A.M."/>
            <person name="Oba Y."/>
            <person name="Weng J.K."/>
        </authorList>
    </citation>
    <scope>NUCLEOTIDE SEQUENCE [LARGE SCALE GENOMIC DNA]</scope>
    <source>
        <strain evidence="11">1611_PpyrPB1</strain>
        <tissue evidence="11">Whole body</tissue>
    </source>
</reference>
<feature type="transmembrane region" description="Helical" evidence="8">
    <location>
        <begin position="87"/>
        <end position="106"/>
    </location>
</feature>
<dbReference type="SUPFAM" id="SSF103473">
    <property type="entry name" value="MFS general substrate transporter"/>
    <property type="match status" value="1"/>
</dbReference>
<dbReference type="PANTHER" id="PTHR48021">
    <property type="match status" value="1"/>
</dbReference>
<proteinExistence type="predicted"/>
<keyword evidence="3" id="KW-1003">Cell membrane</keyword>
<evidence type="ECO:0000256" key="4">
    <source>
        <dbReference type="ARBA" id="ARBA00022597"/>
    </source>
</evidence>
<dbReference type="InterPro" id="IPR036259">
    <property type="entry name" value="MFS_trans_sf"/>
</dbReference>
<reference evidence="10" key="1">
    <citation type="journal article" date="2016" name="Sci. Rep.">
        <title>Molecular characterization of firefly nuptial gifts: a multi-omics approach sheds light on postcopulatory sexual selection.</title>
        <authorList>
            <person name="Al-Wathiqui N."/>
            <person name="Fallon T.R."/>
            <person name="South A."/>
            <person name="Weng J.K."/>
            <person name="Lewis S.M."/>
        </authorList>
    </citation>
    <scope>NUCLEOTIDE SEQUENCE</scope>
</reference>
<dbReference type="InParanoid" id="A0A1Y1MSR1"/>
<evidence type="ECO:0000313" key="12">
    <source>
        <dbReference type="Proteomes" id="UP000327044"/>
    </source>
</evidence>
<dbReference type="PROSITE" id="PS50850">
    <property type="entry name" value="MFS"/>
    <property type="match status" value="1"/>
</dbReference>
<dbReference type="InterPro" id="IPR020846">
    <property type="entry name" value="MFS_dom"/>
</dbReference>
<keyword evidence="4" id="KW-0762">Sugar transport</keyword>
<feature type="transmembrane region" description="Helical" evidence="8">
    <location>
        <begin position="60"/>
        <end position="80"/>
    </location>
</feature>
<feature type="transmembrane region" description="Helical" evidence="8">
    <location>
        <begin position="318"/>
        <end position="339"/>
    </location>
</feature>
<keyword evidence="5 8" id="KW-0812">Transmembrane</keyword>
<dbReference type="PANTHER" id="PTHR48021:SF1">
    <property type="entry name" value="GH07001P-RELATED"/>
    <property type="match status" value="1"/>
</dbReference>
<dbReference type="InterPro" id="IPR005829">
    <property type="entry name" value="Sugar_transporter_CS"/>
</dbReference>
<feature type="transmembrane region" description="Helical" evidence="8">
    <location>
        <begin position="351"/>
        <end position="375"/>
    </location>
</feature>
<keyword evidence="7 8" id="KW-0472">Membrane</keyword>
<evidence type="ECO:0000259" key="9">
    <source>
        <dbReference type="PROSITE" id="PS50850"/>
    </source>
</evidence>
<reference evidence="11" key="3">
    <citation type="submission" date="2019-08" db="EMBL/GenBank/DDBJ databases">
        <authorList>
            <consortium name="Photinus pyralis genome working group"/>
            <person name="Fallon T.R."/>
            <person name="Sander Lower S.E."/>
            <person name="Weng J.-K."/>
        </authorList>
    </citation>
    <scope>NUCLEOTIDE SEQUENCE</scope>
    <source>
        <strain evidence="11">1611_PpyrPB1</strain>
        <tissue evidence="11">Whole body</tissue>
    </source>
</reference>
<gene>
    <name evidence="11" type="ORF">PPYR_13626</name>
</gene>
<evidence type="ECO:0000256" key="7">
    <source>
        <dbReference type="ARBA" id="ARBA00023136"/>
    </source>
</evidence>
<evidence type="ECO:0000313" key="10">
    <source>
        <dbReference type="EMBL" id="JAV88762.1"/>
    </source>
</evidence>
<evidence type="ECO:0000256" key="1">
    <source>
        <dbReference type="ARBA" id="ARBA00004651"/>
    </source>
</evidence>
<dbReference type="AlphaFoldDB" id="A0A1Y1MSR1"/>
<dbReference type="InterPro" id="IPR050549">
    <property type="entry name" value="MFS_Trehalose_Transporter"/>
</dbReference>
<dbReference type="OrthoDB" id="6339427at2759"/>
<name>A0A1Y1MSR1_PHOPY</name>
<dbReference type="Gene3D" id="1.20.1250.20">
    <property type="entry name" value="MFS general substrate transporter like domains"/>
    <property type="match status" value="1"/>
</dbReference>
<dbReference type="GO" id="GO:0022857">
    <property type="term" value="F:transmembrane transporter activity"/>
    <property type="evidence" value="ECO:0007669"/>
    <property type="project" value="InterPro"/>
</dbReference>
<organism evidence="10">
    <name type="scientific">Photinus pyralis</name>
    <name type="common">Common eastern firefly</name>
    <name type="synonym">Lampyris pyralis</name>
    <dbReference type="NCBI Taxonomy" id="7054"/>
    <lineage>
        <taxon>Eukaryota</taxon>
        <taxon>Metazoa</taxon>
        <taxon>Ecdysozoa</taxon>
        <taxon>Arthropoda</taxon>
        <taxon>Hexapoda</taxon>
        <taxon>Insecta</taxon>
        <taxon>Pterygota</taxon>
        <taxon>Neoptera</taxon>
        <taxon>Endopterygota</taxon>
        <taxon>Coleoptera</taxon>
        <taxon>Polyphaga</taxon>
        <taxon>Elateriformia</taxon>
        <taxon>Elateroidea</taxon>
        <taxon>Lampyridae</taxon>
        <taxon>Lampyrinae</taxon>
        <taxon>Photinus</taxon>
    </lineage>
</organism>
<evidence type="ECO:0000256" key="8">
    <source>
        <dbReference type="SAM" id="Phobius"/>
    </source>
</evidence>
<feature type="transmembrane region" description="Helical" evidence="8">
    <location>
        <begin position="146"/>
        <end position="164"/>
    </location>
</feature>
<feature type="transmembrane region" description="Helical" evidence="8">
    <location>
        <begin position="12"/>
        <end position="35"/>
    </location>
</feature>
<protein>
    <recommendedName>
        <fullName evidence="9">Major facilitator superfamily (MFS) profile domain-containing protein</fullName>
    </recommendedName>
</protein>
<dbReference type="PROSITE" id="PS00217">
    <property type="entry name" value="SUGAR_TRANSPORT_2"/>
    <property type="match status" value="1"/>
</dbReference>
<keyword evidence="6 8" id="KW-1133">Transmembrane helix</keyword>
<evidence type="ECO:0000256" key="6">
    <source>
        <dbReference type="ARBA" id="ARBA00022989"/>
    </source>
</evidence>